<dbReference type="EMBL" id="UPSH01000001">
    <property type="protein sequence ID" value="VBB18743.1"/>
    <property type="molecule type" value="Genomic_DNA"/>
</dbReference>
<accession>A0A5K0UB33</accession>
<organism evidence="1 2">
    <name type="scientific">Yasminevirus sp. GU-2018</name>
    <dbReference type="NCBI Taxonomy" id="2420051"/>
    <lineage>
        <taxon>Viruses</taxon>
        <taxon>Varidnaviria</taxon>
        <taxon>Bamfordvirae</taxon>
        <taxon>Nucleocytoviricota</taxon>
        <taxon>Megaviricetes</taxon>
        <taxon>Imitervirales</taxon>
        <taxon>Mimiviridae</taxon>
        <taxon>Klosneuvirinae</taxon>
        <taxon>Yasminevirus</taxon>
        <taxon>Yasminevirus saudimassiliense</taxon>
    </lineage>
</organism>
<keyword evidence="2" id="KW-1185">Reference proteome</keyword>
<protein>
    <submittedName>
        <fullName evidence="1">Uncharacterized protein</fullName>
    </submittedName>
</protein>
<comment type="caution">
    <text evidence="1">The sequence shown here is derived from an EMBL/GenBank/DDBJ whole genome shotgun (WGS) entry which is preliminary data.</text>
</comment>
<evidence type="ECO:0000313" key="2">
    <source>
        <dbReference type="Proteomes" id="UP000594342"/>
    </source>
</evidence>
<reference evidence="1 2" key="1">
    <citation type="submission" date="2018-10" db="EMBL/GenBank/DDBJ databases">
        <authorList>
            <consortium name="IHU Genomes"/>
        </authorList>
    </citation>
    <scope>NUCLEOTIDE SEQUENCE [LARGE SCALE GENOMIC DNA]</scope>
    <source>
        <strain evidence="1 2">A1</strain>
    </source>
</reference>
<evidence type="ECO:0000313" key="1">
    <source>
        <dbReference type="EMBL" id="VBB18743.1"/>
    </source>
</evidence>
<sequence>MQKGENKNNKVDMDFLREKYRDTKGRTNSMYVYVLYECSQEKFRDHVKKQIEILDRVNDAFKKRLFMSRYHMMRDIIEQNLDEHVYNCVLFVGDEIDQYHLTANNKDVLKRFEHSEISYTYGDRFDLGYVEDLLFNDVPYHMFRVNNNKIDYLCLTRTKKVVKNSKESKPLDIVGFVDSVLPINTRYVLYGVSSKLKEIEDSRAYTIIPKNVKDEELIDMIVRVDQEEILSELTDDLMMLQDSKHMHKIAFKKEIPLKIKNGQLQKLYIDTNTYDKFIENMKKAGLDINFRVVKVDPSIKSFVENRERILDQYGGVVGVTYY</sequence>
<name>A0A5K0UB33_9VIRU</name>
<gene>
    <name evidence="1" type="ORF">YASMINEVIRUS_1275</name>
</gene>
<proteinExistence type="predicted"/>
<dbReference type="Proteomes" id="UP000594342">
    <property type="component" value="Unassembled WGS sequence"/>
</dbReference>